<dbReference type="EMBL" id="MPUH01000011">
    <property type="protein sequence ID" value="OMJ95540.1"/>
    <property type="molecule type" value="Genomic_DNA"/>
</dbReference>
<dbReference type="SUPFAM" id="SSF55781">
    <property type="entry name" value="GAF domain-like"/>
    <property type="match status" value="1"/>
</dbReference>
<evidence type="ECO:0000313" key="2">
    <source>
        <dbReference type="EMBL" id="OMJ95540.1"/>
    </source>
</evidence>
<evidence type="ECO:0000313" key="3">
    <source>
        <dbReference type="Proteomes" id="UP000187209"/>
    </source>
</evidence>
<dbReference type="OrthoDB" id="15735at2759"/>
<evidence type="ECO:0000259" key="1">
    <source>
        <dbReference type="Pfam" id="PF13185"/>
    </source>
</evidence>
<dbReference type="AlphaFoldDB" id="A0A1R2D2U7"/>
<gene>
    <name evidence="2" type="ORF">SteCoe_1144</name>
</gene>
<dbReference type="InterPro" id="IPR029016">
    <property type="entry name" value="GAF-like_dom_sf"/>
</dbReference>
<organism evidence="2 3">
    <name type="scientific">Stentor coeruleus</name>
    <dbReference type="NCBI Taxonomy" id="5963"/>
    <lineage>
        <taxon>Eukaryota</taxon>
        <taxon>Sar</taxon>
        <taxon>Alveolata</taxon>
        <taxon>Ciliophora</taxon>
        <taxon>Postciliodesmatophora</taxon>
        <taxon>Heterotrichea</taxon>
        <taxon>Heterotrichida</taxon>
        <taxon>Stentoridae</taxon>
        <taxon>Stentor</taxon>
    </lineage>
</organism>
<sequence>MAKDQKYEDVYNRLAEFFSHYSPSLDRIAIMATINSLVKSAFPSIIFVGFYIVREVEGDLRLEVGPYQGPVLACARIYMGKGVCGTSAMERRVVMVPDVTKFEGYIACDSETKSELVIPVFKGDDVMAVLDVDAVEVNYFDEVDKIWLGKILEFLRISN</sequence>
<keyword evidence="3" id="KW-1185">Reference proteome</keyword>
<dbReference type="Proteomes" id="UP000187209">
    <property type="component" value="Unassembled WGS sequence"/>
</dbReference>
<dbReference type="Pfam" id="PF13185">
    <property type="entry name" value="GAF_2"/>
    <property type="match status" value="1"/>
</dbReference>
<accession>A0A1R2D2U7</accession>
<protein>
    <recommendedName>
        <fullName evidence="1">GAF domain-containing protein</fullName>
    </recommendedName>
</protein>
<feature type="domain" description="GAF" evidence="1">
    <location>
        <begin position="49"/>
        <end position="149"/>
    </location>
</feature>
<name>A0A1R2D2U7_9CILI</name>
<proteinExistence type="predicted"/>
<dbReference type="InterPro" id="IPR003018">
    <property type="entry name" value="GAF"/>
</dbReference>
<comment type="caution">
    <text evidence="2">The sequence shown here is derived from an EMBL/GenBank/DDBJ whole genome shotgun (WGS) entry which is preliminary data.</text>
</comment>
<reference evidence="2 3" key="1">
    <citation type="submission" date="2016-11" db="EMBL/GenBank/DDBJ databases">
        <title>The macronuclear genome of Stentor coeruleus: a giant cell with tiny introns.</title>
        <authorList>
            <person name="Slabodnick M."/>
            <person name="Ruby J.G."/>
            <person name="Reiff S.B."/>
            <person name="Swart E.C."/>
            <person name="Gosai S."/>
            <person name="Prabakaran S."/>
            <person name="Witkowska E."/>
            <person name="Larue G.E."/>
            <person name="Fisher S."/>
            <person name="Freeman R.M."/>
            <person name="Gunawardena J."/>
            <person name="Chu W."/>
            <person name="Stover N.A."/>
            <person name="Gregory B.D."/>
            <person name="Nowacki M."/>
            <person name="Derisi J."/>
            <person name="Roy S.W."/>
            <person name="Marshall W.F."/>
            <person name="Sood P."/>
        </authorList>
    </citation>
    <scope>NUCLEOTIDE SEQUENCE [LARGE SCALE GENOMIC DNA]</scope>
    <source>
        <strain evidence="2">WM001</strain>
    </source>
</reference>
<dbReference type="Gene3D" id="3.30.450.40">
    <property type="match status" value="1"/>
</dbReference>